<proteinExistence type="predicted"/>
<dbReference type="AlphaFoldDB" id="A0A0E9R3N3"/>
<evidence type="ECO:0000313" key="1">
    <source>
        <dbReference type="EMBL" id="JAH23100.1"/>
    </source>
</evidence>
<organism evidence="1">
    <name type="scientific">Anguilla anguilla</name>
    <name type="common">European freshwater eel</name>
    <name type="synonym">Muraena anguilla</name>
    <dbReference type="NCBI Taxonomy" id="7936"/>
    <lineage>
        <taxon>Eukaryota</taxon>
        <taxon>Metazoa</taxon>
        <taxon>Chordata</taxon>
        <taxon>Craniata</taxon>
        <taxon>Vertebrata</taxon>
        <taxon>Euteleostomi</taxon>
        <taxon>Actinopterygii</taxon>
        <taxon>Neopterygii</taxon>
        <taxon>Teleostei</taxon>
        <taxon>Anguilliformes</taxon>
        <taxon>Anguillidae</taxon>
        <taxon>Anguilla</taxon>
    </lineage>
</organism>
<name>A0A0E9R3N3_ANGAN</name>
<dbReference type="EMBL" id="GBXM01085477">
    <property type="protein sequence ID" value="JAH23100.1"/>
    <property type="molecule type" value="Transcribed_RNA"/>
</dbReference>
<reference evidence="1" key="1">
    <citation type="submission" date="2014-11" db="EMBL/GenBank/DDBJ databases">
        <authorList>
            <person name="Amaro Gonzalez C."/>
        </authorList>
    </citation>
    <scope>NUCLEOTIDE SEQUENCE</scope>
</reference>
<accession>A0A0E9R3N3</accession>
<protein>
    <submittedName>
        <fullName evidence="1">Uncharacterized protein</fullName>
    </submittedName>
</protein>
<sequence length="39" mass="4713">MLGRTDVERRFTSFHQSLQYLSTLKSWILVRFKITNLLI</sequence>
<reference evidence="1" key="2">
    <citation type="journal article" date="2015" name="Fish Shellfish Immunol.">
        <title>Early steps in the European eel (Anguilla anguilla)-Vibrio vulnificus interaction in the gills: Role of the RtxA13 toxin.</title>
        <authorList>
            <person name="Callol A."/>
            <person name="Pajuelo D."/>
            <person name="Ebbesson L."/>
            <person name="Teles M."/>
            <person name="MacKenzie S."/>
            <person name="Amaro C."/>
        </authorList>
    </citation>
    <scope>NUCLEOTIDE SEQUENCE</scope>
</reference>